<dbReference type="Gene3D" id="1.10.10.10">
    <property type="entry name" value="Winged helix-like DNA-binding domain superfamily/Winged helix DNA-binding domain"/>
    <property type="match status" value="1"/>
</dbReference>
<evidence type="ECO:0000313" key="5">
    <source>
        <dbReference type="Proteomes" id="UP000078049"/>
    </source>
</evidence>
<dbReference type="RefSeq" id="WP_064438197.1">
    <property type="nucleotide sequence ID" value="NZ_CP011485.1"/>
</dbReference>
<organism evidence="4 5">
    <name type="scientific">Helicobacter pylori</name>
    <name type="common">Campylobacter pylori</name>
    <dbReference type="NCBI Taxonomy" id="210"/>
    <lineage>
        <taxon>Bacteria</taxon>
        <taxon>Pseudomonadati</taxon>
        <taxon>Campylobacterota</taxon>
        <taxon>Epsilonproteobacteria</taxon>
        <taxon>Campylobacterales</taxon>
        <taxon>Helicobacteraceae</taxon>
        <taxon>Helicobacter</taxon>
    </lineage>
</organism>
<evidence type="ECO:0000256" key="2">
    <source>
        <dbReference type="SAM" id="MobiDB-lite"/>
    </source>
</evidence>
<protein>
    <recommendedName>
        <fullName evidence="3">Initiator Rep protein WH1 domain-containing protein</fullName>
    </recommendedName>
</protein>
<dbReference type="EMBL" id="CP011485">
    <property type="protein sequence ID" value="ANH47582.1"/>
    <property type="molecule type" value="Genomic_DNA"/>
</dbReference>
<sequence length="149" mass="17379">MPRVNNEPKPKKPKKVKRPTIKKSQKALITQDNRFIYAKYEVNLMELKIIYYILSKINPMTDQDFKEYEIPISELIGALKHKSDTHRRIIDTINSLASRVVKDDNLVIDEATQKVSGIYTVTTFFKRIVYDANKSVMRCLKTIYPNSKV</sequence>
<reference evidence="4 5" key="1">
    <citation type="submission" date="2014-04" db="EMBL/GenBank/DDBJ databases">
        <title>Detecting global and local adaptation in a worldwide sample of Helicobacter pylori genomes.</title>
        <authorList>
            <person name="Montano V."/>
            <person name="Didelot X."/>
            <person name="Foll M."/>
            <person name="Linz B."/>
            <person name="Reinhardt R."/>
            <person name="Suerbaum S."/>
            <person name="Moodley Y."/>
            <person name="Jensen J.D."/>
        </authorList>
    </citation>
    <scope>NUCLEOTIDE SEQUENCE [LARGE SCALE GENOMIC DNA]</scope>
    <source>
        <strain evidence="5">ausabrJ05</strain>
    </source>
</reference>
<feature type="compositionally biased region" description="Basic residues" evidence="2">
    <location>
        <begin position="11"/>
        <end position="22"/>
    </location>
</feature>
<dbReference type="AlphaFoldDB" id="A0A1A9HCR3"/>
<dbReference type="InterPro" id="IPR036388">
    <property type="entry name" value="WH-like_DNA-bd_sf"/>
</dbReference>
<feature type="region of interest" description="Disordered" evidence="2">
    <location>
        <begin position="1"/>
        <end position="22"/>
    </location>
</feature>
<gene>
    <name evidence="4" type="ORF">AA973_07340</name>
</gene>
<dbReference type="PATRIC" id="fig|210.2440.peg.1506"/>
<dbReference type="Proteomes" id="UP000078049">
    <property type="component" value="Chromosome"/>
</dbReference>
<dbReference type="SUPFAM" id="SSF46785">
    <property type="entry name" value="Winged helix' DNA-binding domain"/>
    <property type="match status" value="1"/>
</dbReference>
<dbReference type="InterPro" id="IPR000525">
    <property type="entry name" value="Initiator_Rep_WH1"/>
</dbReference>
<evidence type="ECO:0000259" key="3">
    <source>
        <dbReference type="Pfam" id="PF01051"/>
    </source>
</evidence>
<dbReference type="Pfam" id="PF01051">
    <property type="entry name" value="Rep3_N"/>
    <property type="match status" value="1"/>
</dbReference>
<accession>A0A1A9HCR3</accession>
<evidence type="ECO:0000313" key="4">
    <source>
        <dbReference type="EMBL" id="ANH47582.1"/>
    </source>
</evidence>
<comment type="similarity">
    <text evidence="1">Belongs to the initiator RepB protein family.</text>
</comment>
<feature type="compositionally biased region" description="Basic and acidic residues" evidence="2">
    <location>
        <begin position="1"/>
        <end position="10"/>
    </location>
</feature>
<feature type="domain" description="Initiator Rep protein WH1" evidence="3">
    <location>
        <begin position="29"/>
        <end position="135"/>
    </location>
</feature>
<evidence type="ECO:0000256" key="1">
    <source>
        <dbReference type="ARBA" id="ARBA00038283"/>
    </source>
</evidence>
<name>A0A1A9HCR3_HELPX</name>
<dbReference type="InterPro" id="IPR036390">
    <property type="entry name" value="WH_DNA-bd_sf"/>
</dbReference>
<proteinExistence type="inferred from homology"/>
<dbReference type="GO" id="GO:0006270">
    <property type="term" value="P:DNA replication initiation"/>
    <property type="evidence" value="ECO:0007669"/>
    <property type="project" value="InterPro"/>
</dbReference>
<dbReference type="GO" id="GO:0003887">
    <property type="term" value="F:DNA-directed DNA polymerase activity"/>
    <property type="evidence" value="ECO:0007669"/>
    <property type="project" value="InterPro"/>
</dbReference>